<dbReference type="InterPro" id="IPR000183">
    <property type="entry name" value="Orn/DAP/Arg_de-COase"/>
</dbReference>
<comment type="similarity">
    <text evidence="2">Belongs to the Orn/Lys/Arg decarboxylase class-II family.</text>
</comment>
<gene>
    <name evidence="13" type="ORF">RR48_09313</name>
</gene>
<name>A0A194RH75_PAPMA</name>
<evidence type="ECO:0000256" key="5">
    <source>
        <dbReference type="ARBA" id="ARBA00023239"/>
    </source>
</evidence>
<dbReference type="Proteomes" id="UP000053240">
    <property type="component" value="Unassembled WGS sequence"/>
</dbReference>
<dbReference type="EMBL" id="KQ460397">
    <property type="protein sequence ID" value="KPJ15286.1"/>
    <property type="molecule type" value="Genomic_DNA"/>
</dbReference>
<evidence type="ECO:0000256" key="9">
    <source>
        <dbReference type="ARBA" id="ARBA00046672"/>
    </source>
</evidence>
<sequence>MPACITLPFKFRKNDPDVPKITRTKAASRTDRQTKNLTASRIFARLSHKVLHNYYMTMNGKLQNGFAMHSGAFVLKTHSPADVAHTLIDSGRQKEPFYVFDMDEAHRRIQHFKSQMPRVQIFYAMKANDSEYMLKLAITSGLGFDCASPGEIYNLRQLNVNAKSIIYAMPSKTAEQMIYARDSGVLHTTFDSSYELKKIKQYWPDARLLVRIRVEGKSVYNLGDKFGCGHDTEAIKLLDEAAALSLKVVGVAFHVGSGCSSIDSHENGLRYAKALFEHEARAGRQMKIVDIGGGFLSDKTDRIDQVANIINKALEEYFPDKSVQVIAEPGRYICDSSYTLYCSINNVRQVIKDKEVVNMIYLNDGLYGTLRYNESWHKVKRYRVSTDEESLEKAILWGPSCDSTDRIMENFTILLPQCTPSDWLVLPIQGAYSFGFATNFSCLPTPRTRIVISTELWYKLKESKVFKASDFVVNPDINEPLPTTIPKVITENITTDVKSPFLLA</sequence>
<dbReference type="PROSITE" id="PS00878">
    <property type="entry name" value="ODR_DC_2_1"/>
    <property type="match status" value="1"/>
</dbReference>
<evidence type="ECO:0000256" key="3">
    <source>
        <dbReference type="ARBA" id="ARBA00022898"/>
    </source>
</evidence>
<dbReference type="PRINTS" id="PR01182">
    <property type="entry name" value="ORNDCRBXLASE"/>
</dbReference>
<dbReference type="STRING" id="76193.A0A194RH75"/>
<feature type="domain" description="Orn/DAP/Arg decarboxylase 2 N-terminal" evidence="12">
    <location>
        <begin position="105"/>
        <end position="333"/>
    </location>
</feature>
<evidence type="ECO:0000256" key="2">
    <source>
        <dbReference type="ARBA" id="ARBA00008872"/>
    </source>
</evidence>
<dbReference type="InterPro" id="IPR002433">
    <property type="entry name" value="Orn_de-COase"/>
</dbReference>
<proteinExistence type="inferred from homology"/>
<reference evidence="13 14" key="1">
    <citation type="journal article" date="2015" name="Nat. Commun.">
        <title>Outbred genome sequencing and CRISPR/Cas9 gene editing in butterflies.</title>
        <authorList>
            <person name="Li X."/>
            <person name="Fan D."/>
            <person name="Zhang W."/>
            <person name="Liu G."/>
            <person name="Zhang L."/>
            <person name="Zhao L."/>
            <person name="Fang X."/>
            <person name="Chen L."/>
            <person name="Dong Y."/>
            <person name="Chen Y."/>
            <person name="Ding Y."/>
            <person name="Zhao R."/>
            <person name="Feng M."/>
            <person name="Zhu Y."/>
            <person name="Feng Y."/>
            <person name="Jiang X."/>
            <person name="Zhu D."/>
            <person name="Xiang H."/>
            <person name="Feng X."/>
            <person name="Li S."/>
            <person name="Wang J."/>
            <person name="Zhang G."/>
            <person name="Kronforst M.R."/>
            <person name="Wang W."/>
        </authorList>
    </citation>
    <scope>NUCLEOTIDE SEQUENCE [LARGE SCALE GENOMIC DNA]</scope>
    <source>
        <strain evidence="13">Ya'a_city_454_Pm</strain>
        <tissue evidence="13">Whole body</tissue>
    </source>
</reference>
<feature type="modified residue" description="N6-(pyridoxal phosphate)lysine" evidence="11">
    <location>
        <position position="126"/>
    </location>
</feature>
<dbReference type="Gene3D" id="2.40.37.10">
    <property type="entry name" value="Lyase, Ornithine Decarboxylase, Chain A, domain 1"/>
    <property type="match status" value="1"/>
</dbReference>
<keyword evidence="4" id="KW-0620">Polyamine biosynthesis</keyword>
<dbReference type="PANTHER" id="PTHR11482:SF6">
    <property type="entry name" value="ORNITHINE DECARBOXYLASE 1-RELATED"/>
    <property type="match status" value="1"/>
</dbReference>
<evidence type="ECO:0000256" key="8">
    <source>
        <dbReference type="ARBA" id="ARBA00037173"/>
    </source>
</evidence>
<dbReference type="GO" id="GO:0005737">
    <property type="term" value="C:cytoplasm"/>
    <property type="evidence" value="ECO:0007669"/>
    <property type="project" value="TreeGrafter"/>
</dbReference>
<dbReference type="InterPro" id="IPR022644">
    <property type="entry name" value="De-COase2_N"/>
</dbReference>
<evidence type="ECO:0000256" key="11">
    <source>
        <dbReference type="PIRSR" id="PIRSR600183-50"/>
    </source>
</evidence>
<accession>A0A194RH75</accession>
<dbReference type="FunCoup" id="A0A194RH75">
    <property type="interactions" value="328"/>
</dbReference>
<evidence type="ECO:0000313" key="13">
    <source>
        <dbReference type="EMBL" id="KPJ15286.1"/>
    </source>
</evidence>
<comment type="catalytic activity">
    <reaction evidence="10">
        <text>L-ornithine + H(+) = putrescine + CO2</text>
        <dbReference type="Rhea" id="RHEA:22964"/>
        <dbReference type="ChEBI" id="CHEBI:15378"/>
        <dbReference type="ChEBI" id="CHEBI:16526"/>
        <dbReference type="ChEBI" id="CHEBI:46911"/>
        <dbReference type="ChEBI" id="CHEBI:326268"/>
        <dbReference type="EC" id="4.1.1.17"/>
    </reaction>
</comment>
<dbReference type="SUPFAM" id="SSF50621">
    <property type="entry name" value="Alanine racemase C-terminal domain-like"/>
    <property type="match status" value="1"/>
</dbReference>
<dbReference type="PRINTS" id="PR01179">
    <property type="entry name" value="ODADCRBXLASE"/>
</dbReference>
<evidence type="ECO:0000256" key="4">
    <source>
        <dbReference type="ARBA" id="ARBA00023115"/>
    </source>
</evidence>
<organism evidence="13 14">
    <name type="scientific">Papilio machaon</name>
    <name type="common">Old World swallowtail butterfly</name>
    <dbReference type="NCBI Taxonomy" id="76193"/>
    <lineage>
        <taxon>Eukaryota</taxon>
        <taxon>Metazoa</taxon>
        <taxon>Ecdysozoa</taxon>
        <taxon>Arthropoda</taxon>
        <taxon>Hexapoda</taxon>
        <taxon>Insecta</taxon>
        <taxon>Pterygota</taxon>
        <taxon>Neoptera</taxon>
        <taxon>Endopterygota</taxon>
        <taxon>Lepidoptera</taxon>
        <taxon>Glossata</taxon>
        <taxon>Ditrysia</taxon>
        <taxon>Papilionoidea</taxon>
        <taxon>Papilionidae</taxon>
        <taxon>Papilioninae</taxon>
        <taxon>Papilio</taxon>
    </lineage>
</organism>
<evidence type="ECO:0000256" key="6">
    <source>
        <dbReference type="ARBA" id="ARBA00034115"/>
    </source>
</evidence>
<dbReference type="AlphaFoldDB" id="A0A194RH75"/>
<evidence type="ECO:0000259" key="12">
    <source>
        <dbReference type="Pfam" id="PF02784"/>
    </source>
</evidence>
<keyword evidence="3 11" id="KW-0663">Pyridoxal phosphate</keyword>
<comment type="subunit">
    <text evidence="9">Homodimer. Only the dimer is catalytically active, as the active sites are constructed of residues from both monomers.</text>
</comment>
<evidence type="ECO:0000256" key="7">
    <source>
        <dbReference type="ARBA" id="ARBA00034138"/>
    </source>
</evidence>
<dbReference type="InterPro" id="IPR009006">
    <property type="entry name" value="Ala_racemase/Decarboxylase_C"/>
</dbReference>
<feature type="active site" description="Proton donor" evidence="11">
    <location>
        <position position="401"/>
    </location>
</feature>
<dbReference type="EC" id="4.1.1.17" evidence="7"/>
<keyword evidence="14" id="KW-1185">Reference proteome</keyword>
<comment type="function">
    <text evidence="8">Catalyzes the first and rate-limiting step of polyamine biosynthesis that converts ornithine into putrescine, which is the precursor for the polyamines, spermidine and spermine. Polyamines are essential for cell proliferation and are implicated in cellular processes, ranging from DNA replication to apoptosis.</text>
</comment>
<comment type="cofactor">
    <cofactor evidence="1 11">
        <name>pyridoxal 5'-phosphate</name>
        <dbReference type="ChEBI" id="CHEBI:597326"/>
    </cofactor>
</comment>
<dbReference type="Gene3D" id="3.20.20.10">
    <property type="entry name" value="Alanine racemase"/>
    <property type="match status" value="1"/>
</dbReference>
<protein>
    <recommendedName>
        <fullName evidence="7">ornithine decarboxylase</fullName>
        <ecNumber evidence="7">4.1.1.17</ecNumber>
    </recommendedName>
</protein>
<dbReference type="InParanoid" id="A0A194RH75"/>
<dbReference type="GO" id="GO:0004586">
    <property type="term" value="F:ornithine decarboxylase activity"/>
    <property type="evidence" value="ECO:0007669"/>
    <property type="project" value="UniProtKB-EC"/>
</dbReference>
<dbReference type="CDD" id="cd00622">
    <property type="entry name" value="PLPDE_III_ODC"/>
    <property type="match status" value="1"/>
</dbReference>
<evidence type="ECO:0000256" key="1">
    <source>
        <dbReference type="ARBA" id="ARBA00001933"/>
    </source>
</evidence>
<dbReference type="FunFam" id="3.20.20.10:FF:000005">
    <property type="entry name" value="Ornithine decarboxylase"/>
    <property type="match status" value="1"/>
</dbReference>
<dbReference type="PANTHER" id="PTHR11482">
    <property type="entry name" value="ARGININE/DIAMINOPIMELATE/ORNITHINE DECARBOXYLASE"/>
    <property type="match status" value="1"/>
</dbReference>
<dbReference type="InterPro" id="IPR029066">
    <property type="entry name" value="PLP-binding_barrel"/>
</dbReference>
<evidence type="ECO:0000256" key="10">
    <source>
        <dbReference type="ARBA" id="ARBA00049127"/>
    </source>
</evidence>
<comment type="pathway">
    <text evidence="6">Amine and polyamine biosynthesis; putrescine biosynthesis via L-ornithine pathway; putrescine from L-ornithine: step 1/1.</text>
</comment>
<dbReference type="GO" id="GO:0033387">
    <property type="term" value="P:putrescine biosynthetic process from arginine, via ornithine"/>
    <property type="evidence" value="ECO:0007669"/>
    <property type="project" value="TreeGrafter"/>
</dbReference>
<evidence type="ECO:0000313" key="14">
    <source>
        <dbReference type="Proteomes" id="UP000053240"/>
    </source>
</evidence>
<dbReference type="InterPro" id="IPR022653">
    <property type="entry name" value="De-COase2_pyr-phos_BS"/>
</dbReference>
<dbReference type="Pfam" id="PF02784">
    <property type="entry name" value="Orn_Arg_deC_N"/>
    <property type="match status" value="1"/>
</dbReference>
<dbReference type="SUPFAM" id="SSF51419">
    <property type="entry name" value="PLP-binding barrel"/>
    <property type="match status" value="1"/>
</dbReference>
<keyword evidence="5" id="KW-0456">Lyase</keyword>